<accession>A0ABQ5R872</accession>
<sequence length="149" mass="15956">MRGSDRLSLVILVIAATGVLVLGTWWWVANAPVQPASATPTPAPTPVTSVWEQPDPIAPTVQRVRGGTVQVHVFDADPGLRYRLQYVCFGPGAMTLTVQGAEGGTQIHDVDCEGSFGEVELRPAQSQIQVAVERPDGEDGQVDLRLEVD</sequence>
<evidence type="ECO:0000313" key="2">
    <source>
        <dbReference type="EMBL" id="GLI02067.1"/>
    </source>
</evidence>
<gene>
    <name evidence="2" type="ORF">Pa4123_73450</name>
</gene>
<keyword evidence="1" id="KW-1133">Transmembrane helix</keyword>
<reference evidence="2" key="1">
    <citation type="submission" date="2022-12" db="EMBL/GenBank/DDBJ databases">
        <title>New Phytohabitans aurantiacus sp. RD004123 nov., an actinomycete isolated from soil.</title>
        <authorList>
            <person name="Triningsih D.W."/>
            <person name="Harunari E."/>
            <person name="Igarashi Y."/>
        </authorList>
    </citation>
    <scope>NUCLEOTIDE SEQUENCE</scope>
    <source>
        <strain evidence="2">RD004123</strain>
    </source>
</reference>
<evidence type="ECO:0000256" key="1">
    <source>
        <dbReference type="SAM" id="Phobius"/>
    </source>
</evidence>
<name>A0ABQ5R872_9ACTN</name>
<dbReference type="RefSeq" id="WP_281903545.1">
    <property type="nucleotide sequence ID" value="NZ_BSDI01000054.1"/>
</dbReference>
<evidence type="ECO:0008006" key="4">
    <source>
        <dbReference type="Google" id="ProtNLM"/>
    </source>
</evidence>
<keyword evidence="1" id="KW-0472">Membrane</keyword>
<keyword evidence="3" id="KW-1185">Reference proteome</keyword>
<dbReference type="EMBL" id="BSDI01000054">
    <property type="protein sequence ID" value="GLI02067.1"/>
    <property type="molecule type" value="Genomic_DNA"/>
</dbReference>
<protein>
    <recommendedName>
        <fullName evidence="4">Bacterial spore germination immunoglobulin-like domain-containing protein</fullName>
    </recommendedName>
</protein>
<organism evidence="2 3">
    <name type="scientific">Phytohabitans aurantiacus</name>
    <dbReference type="NCBI Taxonomy" id="3016789"/>
    <lineage>
        <taxon>Bacteria</taxon>
        <taxon>Bacillati</taxon>
        <taxon>Actinomycetota</taxon>
        <taxon>Actinomycetes</taxon>
        <taxon>Micromonosporales</taxon>
        <taxon>Micromonosporaceae</taxon>
    </lineage>
</organism>
<comment type="caution">
    <text evidence="2">The sequence shown here is derived from an EMBL/GenBank/DDBJ whole genome shotgun (WGS) entry which is preliminary data.</text>
</comment>
<feature type="transmembrane region" description="Helical" evidence="1">
    <location>
        <begin position="7"/>
        <end position="28"/>
    </location>
</feature>
<proteinExistence type="predicted"/>
<dbReference type="Proteomes" id="UP001144280">
    <property type="component" value="Unassembled WGS sequence"/>
</dbReference>
<keyword evidence="1" id="KW-0812">Transmembrane</keyword>
<evidence type="ECO:0000313" key="3">
    <source>
        <dbReference type="Proteomes" id="UP001144280"/>
    </source>
</evidence>